<name>A0A455UFT6_9GAMM</name>
<gene>
    <name evidence="2" type="ORF">HSBAA_63760</name>
</gene>
<protein>
    <submittedName>
        <fullName evidence="2">Uncharacterized protein</fullName>
    </submittedName>
</protein>
<reference evidence="2 3" key="1">
    <citation type="journal article" date="2019" name="Microbiol. Resour. Announc.">
        <title>Complete Genome Sequence of Halomonas sulfidaeris Strain Esulfide1 Isolated from a Metal Sulfide Rock at a Depth of 2,200 Meters, Obtained Using Nanopore Sequencing.</title>
        <authorList>
            <person name="Saito M."/>
            <person name="Nishigata A."/>
            <person name="Galipon J."/>
            <person name="Arakawa K."/>
        </authorList>
    </citation>
    <scope>NUCLEOTIDE SEQUENCE [LARGE SCALE GENOMIC DNA]</scope>
    <source>
        <strain evidence="2 3">ATCC BAA-803</strain>
    </source>
</reference>
<dbReference type="Proteomes" id="UP000320231">
    <property type="component" value="Chromosome"/>
</dbReference>
<accession>A0A455UFT6</accession>
<dbReference type="AlphaFoldDB" id="A0A455UFT6"/>
<evidence type="ECO:0000313" key="2">
    <source>
        <dbReference type="EMBL" id="BBI65070.1"/>
    </source>
</evidence>
<organism evidence="2 3">
    <name type="scientific">Vreelandella sulfidaeris</name>
    <dbReference type="NCBI Taxonomy" id="115553"/>
    <lineage>
        <taxon>Bacteria</taxon>
        <taxon>Pseudomonadati</taxon>
        <taxon>Pseudomonadota</taxon>
        <taxon>Gammaproteobacteria</taxon>
        <taxon>Oceanospirillales</taxon>
        <taxon>Halomonadaceae</taxon>
        <taxon>Vreelandella</taxon>
    </lineage>
</organism>
<dbReference type="KEGG" id="hsr:HSBAA_63760"/>
<proteinExistence type="predicted"/>
<keyword evidence="1" id="KW-1133">Transmembrane helix</keyword>
<keyword evidence="1" id="KW-0812">Transmembrane</keyword>
<sequence length="95" mass="10547">MNTLSYIDPVLFALKNNVKVIIHSRNAGAAGSNLTQFLHKINKVRIQALADKITKVSVSQLAGEWLFGKMEILMFLTMALILINFIFARGKNCAP</sequence>
<evidence type="ECO:0000313" key="3">
    <source>
        <dbReference type="Proteomes" id="UP000320231"/>
    </source>
</evidence>
<feature type="transmembrane region" description="Helical" evidence="1">
    <location>
        <begin position="65"/>
        <end position="87"/>
    </location>
</feature>
<dbReference type="EMBL" id="AP019514">
    <property type="protein sequence ID" value="BBI65070.1"/>
    <property type="molecule type" value="Genomic_DNA"/>
</dbReference>
<evidence type="ECO:0000256" key="1">
    <source>
        <dbReference type="SAM" id="Phobius"/>
    </source>
</evidence>
<keyword evidence="1" id="KW-0472">Membrane</keyword>